<accession>A0ABU3CEY6</accession>
<dbReference type="EMBL" id="JAVRHQ010000044">
    <property type="protein sequence ID" value="MDT0644918.1"/>
    <property type="molecule type" value="Genomic_DNA"/>
</dbReference>
<dbReference type="Proteomes" id="UP001262889">
    <property type="component" value="Unassembled WGS sequence"/>
</dbReference>
<organism evidence="1 2">
    <name type="scientific">Autumnicola tepida</name>
    <dbReference type="NCBI Taxonomy" id="3075595"/>
    <lineage>
        <taxon>Bacteria</taxon>
        <taxon>Pseudomonadati</taxon>
        <taxon>Bacteroidota</taxon>
        <taxon>Flavobacteriia</taxon>
        <taxon>Flavobacteriales</taxon>
        <taxon>Flavobacteriaceae</taxon>
        <taxon>Autumnicola</taxon>
    </lineage>
</organism>
<protein>
    <submittedName>
        <fullName evidence="1">Uncharacterized protein</fullName>
    </submittedName>
</protein>
<keyword evidence="2" id="KW-1185">Reference proteome</keyword>
<reference evidence="1 2" key="1">
    <citation type="submission" date="2023-09" db="EMBL/GenBank/DDBJ databases">
        <authorList>
            <person name="Rey-Velasco X."/>
        </authorList>
    </citation>
    <scope>NUCLEOTIDE SEQUENCE [LARGE SCALE GENOMIC DNA]</scope>
    <source>
        <strain evidence="1 2">F363</strain>
    </source>
</reference>
<dbReference type="RefSeq" id="WP_311536533.1">
    <property type="nucleotide sequence ID" value="NZ_JAVRHQ010000044.1"/>
</dbReference>
<proteinExistence type="predicted"/>
<evidence type="ECO:0000313" key="1">
    <source>
        <dbReference type="EMBL" id="MDT0644918.1"/>
    </source>
</evidence>
<name>A0ABU3CEY6_9FLAO</name>
<evidence type="ECO:0000313" key="2">
    <source>
        <dbReference type="Proteomes" id="UP001262889"/>
    </source>
</evidence>
<gene>
    <name evidence="1" type="ORF">RM553_18920</name>
</gene>
<sequence length="272" mass="31358">MKPAKAQDSDLEYGLLNITSGAIIGGIGAIINKEPDEKIYKVFLKGFSQGALGGYLVFESKRLIRQFGSKKNYAYVWPSNLLNAAGTSIIENGAANRNFGEHWHINIGFNRIEFNTREKFHLRYRIMPFALAGIIETAFYGRFDFHKSIKTGFFIFNSEDIDPQNSGYSKVYGQTSGANSILILNNELGENALPHEIIHVYQYEALSGFNNLIDKKVENLSKRSRFWKNYNHIFYTDLNYLVFSGSYFLFNPNRREQLQNNLYEREAEYFKE</sequence>
<comment type="caution">
    <text evidence="1">The sequence shown here is derived from an EMBL/GenBank/DDBJ whole genome shotgun (WGS) entry which is preliminary data.</text>
</comment>